<feature type="region of interest" description="Disordered" evidence="7">
    <location>
        <begin position="648"/>
        <end position="725"/>
    </location>
</feature>
<dbReference type="AlphaFoldDB" id="A0A433TAM4"/>
<feature type="compositionally biased region" description="Low complexity" evidence="7">
    <location>
        <begin position="513"/>
        <end position="524"/>
    </location>
</feature>
<evidence type="ECO:0000256" key="1">
    <source>
        <dbReference type="ARBA" id="ARBA00004123"/>
    </source>
</evidence>
<keyword evidence="4" id="KW-0862">Zinc</keyword>
<keyword evidence="2" id="KW-0479">Metal-binding</keyword>
<evidence type="ECO:0000256" key="4">
    <source>
        <dbReference type="ARBA" id="ARBA00022833"/>
    </source>
</evidence>
<dbReference type="STRING" id="188477.A0A433TAM4"/>
<evidence type="ECO:0000256" key="6">
    <source>
        <dbReference type="PROSITE-ProRule" id="PRU00367"/>
    </source>
</evidence>
<feature type="region of interest" description="Disordered" evidence="7">
    <location>
        <begin position="72"/>
        <end position="109"/>
    </location>
</feature>
<evidence type="ECO:0000256" key="7">
    <source>
        <dbReference type="SAM" id="MobiDB-lite"/>
    </source>
</evidence>
<dbReference type="GO" id="GO:0005634">
    <property type="term" value="C:nucleus"/>
    <property type="evidence" value="ECO:0007669"/>
    <property type="project" value="UniProtKB-SubCell"/>
</dbReference>
<evidence type="ECO:0000313" key="9">
    <source>
        <dbReference type="EMBL" id="RUS78647.1"/>
    </source>
</evidence>
<comment type="subcellular location">
    <subcellularLocation>
        <location evidence="1">Nucleus</location>
    </subcellularLocation>
</comment>
<dbReference type="Gene3D" id="3.30.60.160">
    <property type="match status" value="1"/>
</dbReference>
<feature type="region of interest" description="Disordered" evidence="7">
    <location>
        <begin position="1"/>
        <end position="53"/>
    </location>
</feature>
<evidence type="ECO:0000256" key="2">
    <source>
        <dbReference type="ARBA" id="ARBA00022723"/>
    </source>
</evidence>
<dbReference type="PANTHER" id="PTHR34491:SF74">
    <property type="entry name" value="DUF4456 DOMAIN-CONTAINING PROTEIN"/>
    <property type="match status" value="1"/>
</dbReference>
<dbReference type="GO" id="GO:0008270">
    <property type="term" value="F:zinc ion binding"/>
    <property type="evidence" value="ECO:0007669"/>
    <property type="project" value="UniProtKB-KW"/>
</dbReference>
<keyword evidence="3 6" id="KW-0863">Zinc-finger</keyword>
<feature type="compositionally biased region" description="Low complexity" evidence="7">
    <location>
        <begin position="72"/>
        <end position="82"/>
    </location>
</feature>
<protein>
    <recommendedName>
        <fullName evidence="8">FCS-type domain-containing protein</fullName>
    </recommendedName>
</protein>
<accession>A0A433TAM4</accession>
<feature type="region of interest" description="Disordered" evidence="7">
    <location>
        <begin position="224"/>
        <end position="263"/>
    </location>
</feature>
<keyword evidence="10" id="KW-1185">Reference proteome</keyword>
<dbReference type="EMBL" id="RQTK01000497">
    <property type="protein sequence ID" value="RUS78647.1"/>
    <property type="molecule type" value="Genomic_DNA"/>
</dbReference>
<evidence type="ECO:0000256" key="5">
    <source>
        <dbReference type="ARBA" id="ARBA00023242"/>
    </source>
</evidence>
<dbReference type="Pfam" id="PF21319">
    <property type="entry name" value="zf-FCS_1"/>
    <property type="match status" value="1"/>
</dbReference>
<feature type="compositionally biased region" description="Basic residues" evidence="7">
    <location>
        <begin position="1043"/>
        <end position="1079"/>
    </location>
</feature>
<dbReference type="PROSITE" id="PS51024">
    <property type="entry name" value="ZF_FCS"/>
    <property type="match status" value="1"/>
</dbReference>
<organism evidence="9 10">
    <name type="scientific">Elysia chlorotica</name>
    <name type="common">Eastern emerald elysia</name>
    <name type="synonym">Sea slug</name>
    <dbReference type="NCBI Taxonomy" id="188477"/>
    <lineage>
        <taxon>Eukaryota</taxon>
        <taxon>Metazoa</taxon>
        <taxon>Spiralia</taxon>
        <taxon>Lophotrochozoa</taxon>
        <taxon>Mollusca</taxon>
        <taxon>Gastropoda</taxon>
        <taxon>Heterobranchia</taxon>
        <taxon>Euthyneura</taxon>
        <taxon>Panpulmonata</taxon>
        <taxon>Sacoglossa</taxon>
        <taxon>Placobranchoidea</taxon>
        <taxon>Plakobranchidae</taxon>
        <taxon>Elysia</taxon>
    </lineage>
</organism>
<feature type="compositionally biased region" description="Polar residues" evidence="7">
    <location>
        <begin position="497"/>
        <end position="506"/>
    </location>
</feature>
<feature type="non-terminal residue" evidence="9">
    <location>
        <position position="1171"/>
    </location>
</feature>
<dbReference type="InterPro" id="IPR038603">
    <property type="entry name" value="Znf_FCS_sf"/>
</dbReference>
<feature type="domain" description="FCS-type" evidence="8">
    <location>
        <begin position="1006"/>
        <end position="1040"/>
    </location>
</feature>
<feature type="compositionally biased region" description="Gly residues" evidence="7">
    <location>
        <begin position="177"/>
        <end position="186"/>
    </location>
</feature>
<evidence type="ECO:0000313" key="10">
    <source>
        <dbReference type="Proteomes" id="UP000271974"/>
    </source>
</evidence>
<keyword evidence="5" id="KW-0539">Nucleus</keyword>
<feature type="compositionally biased region" description="Acidic residues" evidence="7">
    <location>
        <begin position="935"/>
        <end position="951"/>
    </location>
</feature>
<evidence type="ECO:0000256" key="3">
    <source>
        <dbReference type="ARBA" id="ARBA00022771"/>
    </source>
</evidence>
<feature type="region of interest" description="Disordered" evidence="7">
    <location>
        <begin position="743"/>
        <end position="764"/>
    </location>
</feature>
<gene>
    <name evidence="9" type="ORF">EGW08_013574</name>
</gene>
<feature type="compositionally biased region" description="Gly residues" evidence="7">
    <location>
        <begin position="694"/>
        <end position="709"/>
    </location>
</feature>
<feature type="region of interest" description="Disordered" evidence="7">
    <location>
        <begin position="165"/>
        <end position="203"/>
    </location>
</feature>
<feature type="compositionally biased region" description="Acidic residues" evidence="7">
    <location>
        <begin position="1088"/>
        <end position="1109"/>
    </location>
</feature>
<proteinExistence type="predicted"/>
<feature type="region of interest" description="Disordered" evidence="7">
    <location>
        <begin position="497"/>
        <end position="532"/>
    </location>
</feature>
<feature type="region of interest" description="Disordered" evidence="7">
    <location>
        <begin position="1037"/>
        <end position="1171"/>
    </location>
</feature>
<sequence length="1171" mass="121657">MSDQQQLASQTALQQQQQSQQQQVPQQQQQQSQQAQPVQQLVTQGQTTLQQPQQQQAQQHLQQQQLQQIQQHHVQQQQQHQPRVSTVGSVSMVAPPAAPTPQPTLATNTLRSPGTALPQLQVIGQSIHGQTYLPSFQGYQSILLQNPNALAAMNQMNQLNLAMQQQQQQQQQNRVAGGVGSDGTGGILSPAGTPQMTHMSLANGGTALIPGNMQSMLTQAAAVNNGAPANPNNNGKGQQQQAQNQQQQQQQQQQAGANTNKGAPQVLQAQGAQTVGPAGGAMGAMVGKPGGVMGNPQAQAMGTPMVLGQIGVFSSQPNCSISSFVPQSSIANQSAIRLSAHPQQGHSLPTASVATVSPGQAAQLGGHPSHQMLTSQSAVQSLLANQALMQAMANLQMQQQGLPLAAGQHQILGQTQAGVPTIFTGQSFVFRPAQGTLQQQPITVTNMAALARPQQQQQIPQQQQQQQHIVKTNASGKVMLPSVQRTPVTAKIQPNMALSQQPQHQQVRPGVSPKPSAKARPRAATNQQLRLPGGANAIATSAVSPSPTKLSLASSATTPTALVSSTFSSPTSTILTSPIALSASSGGTIIATFPTSMASVAAMPSVHQVVASIVPTAQAVAGLGNSLATSAASVPSVKVVASQPVAVSASVDSNTKTDSVKAETDASAAGAQKVSLPTGGVKSSMLTTTPGTVAGAGGMLKAGRAGSGTGSTASPPAKPSPESETVRTQIGDIVMIEERHPSPSVIGKSPTGPRHGQSTATSTVLTTTATSTVTTVTTASSISTAAMEAAGLMTLVKEQSKPMTIVGPSPQVAPTLGSAGSAAVPKILTSPPTSVVATVSAAAPTVLGQLGQPQHQTTVVSNLPPLAALADSIPPGSTGAVEKQRAIVKPHILTHIIEGFVIQEGSEPFPVQQSSLLQEFIPPKASVEPAKVSEEEGEEEEDDGTSQEDEPPVLLSQGDAHLSSPVSGSDKKQPQRRNSTAGKGNKPEVPAKDEKAKKVTQQTPAQKLPPKMLKCELCQKVGPATTFSKSGRFCSMSCSGRHNVSHTRRVGLFKSKGSARKRKMLGSKKWRTNKGRRLSNNKNGKEETGDDNDEDEDEDEEEEEEEEGEENGKEKETEDDNIAVTAAGEELSSSTSPQETSSSVASPPHAQDVESMEADANIPNTDPGKWS</sequence>
<dbReference type="Proteomes" id="UP000271974">
    <property type="component" value="Unassembled WGS sequence"/>
</dbReference>
<name>A0A433TAM4_ELYCH</name>
<evidence type="ECO:0000259" key="8">
    <source>
        <dbReference type="PROSITE" id="PS51024"/>
    </source>
</evidence>
<dbReference type="InterPro" id="IPR012313">
    <property type="entry name" value="Znf_FCS"/>
</dbReference>
<dbReference type="OrthoDB" id="2390104at2759"/>
<feature type="region of interest" description="Disordered" evidence="7">
    <location>
        <begin position="920"/>
        <end position="1010"/>
    </location>
</feature>
<reference evidence="9 10" key="1">
    <citation type="submission" date="2019-01" db="EMBL/GenBank/DDBJ databases">
        <title>A draft genome assembly of the solar-powered sea slug Elysia chlorotica.</title>
        <authorList>
            <person name="Cai H."/>
            <person name="Li Q."/>
            <person name="Fang X."/>
            <person name="Li J."/>
            <person name="Curtis N.E."/>
            <person name="Altenburger A."/>
            <person name="Shibata T."/>
            <person name="Feng M."/>
            <person name="Maeda T."/>
            <person name="Schwartz J.A."/>
            <person name="Shigenobu S."/>
            <person name="Lundholm N."/>
            <person name="Nishiyama T."/>
            <person name="Yang H."/>
            <person name="Hasebe M."/>
            <person name="Li S."/>
            <person name="Pierce S.K."/>
            <person name="Wang J."/>
        </authorList>
    </citation>
    <scope>NUCLEOTIDE SEQUENCE [LARGE SCALE GENOMIC DNA]</scope>
    <source>
        <strain evidence="9">EC2010</strain>
        <tissue evidence="9">Whole organism of an adult</tissue>
    </source>
</reference>
<feature type="compositionally biased region" description="Low complexity" evidence="7">
    <location>
        <begin position="710"/>
        <end position="723"/>
    </location>
</feature>
<feature type="compositionally biased region" description="Low complexity" evidence="7">
    <location>
        <begin position="1132"/>
        <end position="1146"/>
    </location>
</feature>
<feature type="compositionally biased region" description="Basic and acidic residues" evidence="7">
    <location>
        <begin position="985"/>
        <end position="997"/>
    </location>
</feature>
<comment type="caution">
    <text evidence="9">The sequence shown here is derived from an EMBL/GenBank/DDBJ whole genome shotgun (WGS) entry which is preliminary data.</text>
</comment>
<dbReference type="PANTHER" id="PTHR34491">
    <property type="entry name" value="A-TYPE INCLUSION PROTEIN, PUTATIVE-RELATED"/>
    <property type="match status" value="1"/>
</dbReference>